<comment type="caution">
    <text evidence="2">The sequence shown here is derived from an EMBL/GenBank/DDBJ whole genome shotgun (WGS) entry which is preliminary data.</text>
</comment>
<name>A0A3B0C6W7_9BACL</name>
<organism evidence="2 3">
    <name type="scientific">Paenibacillus ginsengarvi</name>
    <dbReference type="NCBI Taxonomy" id="400777"/>
    <lineage>
        <taxon>Bacteria</taxon>
        <taxon>Bacillati</taxon>
        <taxon>Bacillota</taxon>
        <taxon>Bacilli</taxon>
        <taxon>Bacillales</taxon>
        <taxon>Paenibacillaceae</taxon>
        <taxon>Paenibacillus</taxon>
    </lineage>
</organism>
<keyword evidence="3" id="KW-1185">Reference proteome</keyword>
<gene>
    <name evidence="2" type="ORF">D7M11_20270</name>
</gene>
<sequence>MNLNSKYFNVNGLIFLSGKGRSVTLVRNGAASWYNGSSLCPEERTSMKIHIVAGILIGYFNASRAMIVIAALLWAIFFCAFMLRSYKGRKQQYLDKLQSVGKDKQFFLPAKYAFYVYEFVCAAGISYLIGLVVFAMKGAM</sequence>
<keyword evidence="1" id="KW-1133">Transmembrane helix</keyword>
<feature type="transmembrane region" description="Helical" evidence="1">
    <location>
        <begin position="65"/>
        <end position="83"/>
    </location>
</feature>
<dbReference type="Proteomes" id="UP000282311">
    <property type="component" value="Unassembled WGS sequence"/>
</dbReference>
<feature type="transmembrane region" description="Helical" evidence="1">
    <location>
        <begin position="112"/>
        <end position="136"/>
    </location>
</feature>
<evidence type="ECO:0000313" key="2">
    <source>
        <dbReference type="EMBL" id="RKN80481.1"/>
    </source>
</evidence>
<keyword evidence="1" id="KW-0472">Membrane</keyword>
<accession>A0A3B0C6W7</accession>
<protein>
    <submittedName>
        <fullName evidence="2">Uncharacterized protein</fullName>
    </submittedName>
</protein>
<dbReference type="EMBL" id="RBAH01000015">
    <property type="protein sequence ID" value="RKN80481.1"/>
    <property type="molecule type" value="Genomic_DNA"/>
</dbReference>
<dbReference type="AlphaFoldDB" id="A0A3B0C6W7"/>
<proteinExistence type="predicted"/>
<reference evidence="2 3" key="1">
    <citation type="journal article" date="2007" name="Int. J. Syst. Evol. Microbiol.">
        <title>Paenibacillus ginsengarvi sp. nov., isolated from soil from ginseng cultivation.</title>
        <authorList>
            <person name="Yoon M.H."/>
            <person name="Ten L.N."/>
            <person name="Im W.T."/>
        </authorList>
    </citation>
    <scope>NUCLEOTIDE SEQUENCE [LARGE SCALE GENOMIC DNA]</scope>
    <source>
        <strain evidence="2 3">KCTC 13059</strain>
    </source>
</reference>
<keyword evidence="1" id="KW-0812">Transmembrane</keyword>
<evidence type="ECO:0000256" key="1">
    <source>
        <dbReference type="SAM" id="Phobius"/>
    </source>
</evidence>
<evidence type="ECO:0000313" key="3">
    <source>
        <dbReference type="Proteomes" id="UP000282311"/>
    </source>
</evidence>